<dbReference type="PANTHER" id="PTHR11373">
    <property type="entry name" value="DEOXYNUCLEOSIDE TRIPHOSPHATE TRIPHOSPHOHYDROLASE"/>
    <property type="match status" value="1"/>
</dbReference>
<evidence type="ECO:0000313" key="2">
    <source>
        <dbReference type="Proteomes" id="UP001529510"/>
    </source>
</evidence>
<dbReference type="PANTHER" id="PTHR11373:SF4">
    <property type="entry name" value="DEOXYNUCLEOSIDE TRIPHOSPHATE TRIPHOSPHOHYDROLASE SAMHD1"/>
    <property type="match status" value="1"/>
</dbReference>
<sequence length="72" mass="8425">MSVLMFDDINEDVLKEHGLDDKDVTFIKELIEGVKTSECSYEGRDEEKSFLYEIVANKQNGIDVDKWDYFAR</sequence>
<gene>
    <name evidence="1" type="ORF">M9458_052843</name>
</gene>
<organism evidence="1 2">
    <name type="scientific">Cirrhinus mrigala</name>
    <name type="common">Mrigala</name>
    <dbReference type="NCBI Taxonomy" id="683832"/>
    <lineage>
        <taxon>Eukaryota</taxon>
        <taxon>Metazoa</taxon>
        <taxon>Chordata</taxon>
        <taxon>Craniata</taxon>
        <taxon>Vertebrata</taxon>
        <taxon>Euteleostomi</taxon>
        <taxon>Actinopterygii</taxon>
        <taxon>Neopterygii</taxon>
        <taxon>Teleostei</taxon>
        <taxon>Ostariophysi</taxon>
        <taxon>Cypriniformes</taxon>
        <taxon>Cyprinidae</taxon>
        <taxon>Labeoninae</taxon>
        <taxon>Labeonini</taxon>
        <taxon>Cirrhinus</taxon>
    </lineage>
</organism>
<reference evidence="1 2" key="1">
    <citation type="submission" date="2024-05" db="EMBL/GenBank/DDBJ databases">
        <title>Genome sequencing and assembly of Indian major carp, Cirrhinus mrigala (Hamilton, 1822).</title>
        <authorList>
            <person name="Mohindra V."/>
            <person name="Chowdhury L.M."/>
            <person name="Lal K."/>
            <person name="Jena J.K."/>
        </authorList>
    </citation>
    <scope>NUCLEOTIDE SEQUENCE [LARGE SCALE GENOMIC DNA]</scope>
    <source>
        <strain evidence="1">CM1030</strain>
        <tissue evidence="1">Blood</tissue>
    </source>
</reference>
<accession>A0ABD0MSU3</accession>
<evidence type="ECO:0000313" key="1">
    <source>
        <dbReference type="EMBL" id="KAL0151842.1"/>
    </source>
</evidence>
<dbReference type="AlphaFoldDB" id="A0ABD0MSU3"/>
<feature type="non-terminal residue" evidence="1">
    <location>
        <position position="72"/>
    </location>
</feature>
<dbReference type="InterPro" id="IPR050135">
    <property type="entry name" value="dGTPase-like"/>
</dbReference>
<proteinExistence type="predicted"/>
<protein>
    <submittedName>
        <fullName evidence="1">Uncharacterized protein</fullName>
    </submittedName>
</protein>
<name>A0ABD0MSU3_CIRMR</name>
<dbReference type="Proteomes" id="UP001529510">
    <property type="component" value="Unassembled WGS sequence"/>
</dbReference>
<dbReference type="EMBL" id="JAMKFB020000221">
    <property type="protein sequence ID" value="KAL0151842.1"/>
    <property type="molecule type" value="Genomic_DNA"/>
</dbReference>
<comment type="caution">
    <text evidence="1">The sequence shown here is derived from an EMBL/GenBank/DDBJ whole genome shotgun (WGS) entry which is preliminary data.</text>
</comment>
<dbReference type="Gene3D" id="1.10.3210.10">
    <property type="entry name" value="Hypothetical protein af1432"/>
    <property type="match status" value="1"/>
</dbReference>
<keyword evidence="2" id="KW-1185">Reference proteome</keyword>